<feature type="region of interest" description="Disordered" evidence="1">
    <location>
        <begin position="207"/>
        <end position="236"/>
    </location>
</feature>
<dbReference type="GeneID" id="117243466"/>
<accession>A0A6J3LN01</accession>
<dbReference type="KEGG" id="bvk:117243466"/>
<protein>
    <submittedName>
        <fullName evidence="4">Uncharacterized protein LOC117243466</fullName>
    </submittedName>
</protein>
<evidence type="ECO:0000313" key="4">
    <source>
        <dbReference type="RefSeq" id="XP_033366863.1"/>
    </source>
</evidence>
<name>A0A6J3LN01_9HYME</name>
<sequence>MNFSIFVLLTVFINCGRIRYRVTATTENLEVIHRSLRATTTDSDNIQMPEKEISRMDTSSKQNSVTLQGLEKIANMKIDSSNRKSKILRSLAFLAGLSVGGLAGAASSDVKTYTKLPPLSVNVGASRISPQVAAIYNPYPYVSYPYILATPFGIYPLWDLLRSQSINGIQNNFQPLTQNPQVLNLFDNKPTDLLNNSDEYVEEAQKIENIRNPNDTEDTDKSVESQVEGDRNAEEKIQSSSAIACIMRKGVNTKQGNLVKDIVNERENADSSLMTSNLQTVNKTMVPTNTASRNTTQISMTINTTQNSTVNNNQTNPPFYGYYEGYPQDINQIDFTTESYEHKYHDYEHTNYNLPSYDKPVNFYSDNRYSYYSVPPVDSYPSSQFHQDPEYPPNDYKRFFYTSDNTPPFTNTDFRPVA</sequence>
<dbReference type="RefSeq" id="XP_033366863.1">
    <property type="nucleotide sequence ID" value="XM_033510972.1"/>
</dbReference>
<feature type="chain" id="PRO_5026967002" evidence="2">
    <location>
        <begin position="19"/>
        <end position="418"/>
    </location>
</feature>
<evidence type="ECO:0000256" key="2">
    <source>
        <dbReference type="SAM" id="SignalP"/>
    </source>
</evidence>
<keyword evidence="2" id="KW-0732">Signal</keyword>
<reference evidence="4" key="1">
    <citation type="submission" date="2025-08" db="UniProtKB">
        <authorList>
            <consortium name="RefSeq"/>
        </authorList>
    </citation>
    <scope>IDENTIFICATION</scope>
    <source>
        <tissue evidence="4">Muscle</tissue>
    </source>
</reference>
<dbReference type="Proteomes" id="UP000504631">
    <property type="component" value="Unplaced"/>
</dbReference>
<feature type="signal peptide" evidence="2">
    <location>
        <begin position="1"/>
        <end position="18"/>
    </location>
</feature>
<gene>
    <name evidence="4" type="primary">LOC117243466</name>
</gene>
<organism evidence="3 4">
    <name type="scientific">Bombus vosnesenskii</name>
    <dbReference type="NCBI Taxonomy" id="207650"/>
    <lineage>
        <taxon>Eukaryota</taxon>
        <taxon>Metazoa</taxon>
        <taxon>Ecdysozoa</taxon>
        <taxon>Arthropoda</taxon>
        <taxon>Hexapoda</taxon>
        <taxon>Insecta</taxon>
        <taxon>Pterygota</taxon>
        <taxon>Neoptera</taxon>
        <taxon>Endopterygota</taxon>
        <taxon>Hymenoptera</taxon>
        <taxon>Apocrita</taxon>
        <taxon>Aculeata</taxon>
        <taxon>Apoidea</taxon>
        <taxon>Anthophila</taxon>
        <taxon>Apidae</taxon>
        <taxon>Bombus</taxon>
        <taxon>Pyrobombus</taxon>
    </lineage>
</organism>
<evidence type="ECO:0000256" key="1">
    <source>
        <dbReference type="SAM" id="MobiDB-lite"/>
    </source>
</evidence>
<feature type="compositionally biased region" description="Basic and acidic residues" evidence="1">
    <location>
        <begin position="219"/>
        <end position="236"/>
    </location>
</feature>
<evidence type="ECO:0000313" key="3">
    <source>
        <dbReference type="Proteomes" id="UP000504631"/>
    </source>
</evidence>
<keyword evidence="3" id="KW-1185">Reference proteome</keyword>
<proteinExistence type="predicted"/>
<dbReference type="AlphaFoldDB" id="A0A6J3LN01"/>